<name>A0A2D2B2H0_9CAUL</name>
<sequence>MTQSSPRLLVTGAGGHLGRRVVELLLDAGADVIATSRDVAKLADLAARGAEIRSADFDDPASLEAAFAGADRLLLVSTDALAEPGRRLAQHRAAVAAAAKVGVKHLLYTSAPSPQPQAEGGVLDDHFWTEQAIVETGLDWTLLRHALYADLLLGSGPQAIASGKLFSATRGRGRSYVTREDCARADAAALLTATGREIIDVTGPAQVTQDQIAALLSELSGKPVAHVDLDAQALVSGLAAAGLPPFVVDMLAAFDAQTAAGYHEVITDAVERFGGRAPQTLRSFLEANRAALAV</sequence>
<dbReference type="InterPro" id="IPR052718">
    <property type="entry name" value="NmrA-type_oxidoreductase"/>
</dbReference>
<dbReference type="Gene3D" id="3.40.50.720">
    <property type="entry name" value="NAD(P)-binding Rossmann-like Domain"/>
    <property type="match status" value="1"/>
</dbReference>
<accession>A0A2D2B2H0</accession>
<protein>
    <submittedName>
        <fullName evidence="2">NAD(P)-dependent oxidoreductase</fullName>
    </submittedName>
</protein>
<dbReference type="InterPro" id="IPR016040">
    <property type="entry name" value="NAD(P)-bd_dom"/>
</dbReference>
<dbReference type="RefSeq" id="WP_099623699.1">
    <property type="nucleotide sequence ID" value="NZ_CP024201.1"/>
</dbReference>
<evidence type="ECO:0000313" key="2">
    <source>
        <dbReference type="EMBL" id="ATQ44451.1"/>
    </source>
</evidence>
<dbReference type="EMBL" id="CP024201">
    <property type="protein sequence ID" value="ATQ44451.1"/>
    <property type="molecule type" value="Genomic_DNA"/>
</dbReference>
<feature type="domain" description="NAD(P)-binding" evidence="1">
    <location>
        <begin position="12"/>
        <end position="190"/>
    </location>
</feature>
<evidence type="ECO:0000259" key="1">
    <source>
        <dbReference type="Pfam" id="PF13460"/>
    </source>
</evidence>
<dbReference type="SUPFAM" id="SSF51735">
    <property type="entry name" value="NAD(P)-binding Rossmann-fold domains"/>
    <property type="match status" value="1"/>
</dbReference>
<reference evidence="2 3" key="1">
    <citation type="submission" date="2017-10" db="EMBL/GenBank/DDBJ databases">
        <title>Genome sequence of Caulobacter mirabilis FWC38.</title>
        <authorList>
            <person name="Fiebig A."/>
            <person name="Crosson S."/>
        </authorList>
    </citation>
    <scope>NUCLEOTIDE SEQUENCE [LARGE SCALE GENOMIC DNA]</scope>
    <source>
        <strain evidence="2 3">FWC 38</strain>
    </source>
</reference>
<gene>
    <name evidence="2" type="ORF">CSW64_19710</name>
</gene>
<dbReference type="OrthoDB" id="7771794at2"/>
<evidence type="ECO:0000313" key="3">
    <source>
        <dbReference type="Proteomes" id="UP000228945"/>
    </source>
</evidence>
<keyword evidence="3" id="KW-1185">Reference proteome</keyword>
<proteinExistence type="predicted"/>
<dbReference type="InterPro" id="IPR036291">
    <property type="entry name" value="NAD(P)-bd_dom_sf"/>
</dbReference>
<dbReference type="Pfam" id="PF13460">
    <property type="entry name" value="NAD_binding_10"/>
    <property type="match status" value="1"/>
</dbReference>
<dbReference type="AlphaFoldDB" id="A0A2D2B2H0"/>
<dbReference type="Gene3D" id="3.90.25.10">
    <property type="entry name" value="UDP-galactose 4-epimerase, domain 1"/>
    <property type="match status" value="1"/>
</dbReference>
<dbReference type="Proteomes" id="UP000228945">
    <property type="component" value="Chromosome"/>
</dbReference>
<dbReference type="PANTHER" id="PTHR47129">
    <property type="entry name" value="QUINONE OXIDOREDUCTASE 2"/>
    <property type="match status" value="1"/>
</dbReference>
<organism evidence="2 3">
    <name type="scientific">Caulobacter mirabilis</name>
    <dbReference type="NCBI Taxonomy" id="69666"/>
    <lineage>
        <taxon>Bacteria</taxon>
        <taxon>Pseudomonadati</taxon>
        <taxon>Pseudomonadota</taxon>
        <taxon>Alphaproteobacteria</taxon>
        <taxon>Caulobacterales</taxon>
        <taxon>Caulobacteraceae</taxon>
        <taxon>Caulobacter</taxon>
    </lineage>
</organism>
<dbReference type="PANTHER" id="PTHR47129:SF1">
    <property type="entry name" value="NMRA-LIKE DOMAIN-CONTAINING PROTEIN"/>
    <property type="match status" value="1"/>
</dbReference>
<dbReference type="KEGG" id="cmb:CSW64_19710"/>